<comment type="similarity">
    <text evidence="2 7">Belongs to the group II decarboxylase family.</text>
</comment>
<evidence type="ECO:0000256" key="7">
    <source>
        <dbReference type="RuleBase" id="RU000382"/>
    </source>
</evidence>
<dbReference type="GO" id="GO:0030170">
    <property type="term" value="F:pyridoxal phosphate binding"/>
    <property type="evidence" value="ECO:0007669"/>
    <property type="project" value="InterPro"/>
</dbReference>
<keyword evidence="8" id="KW-0808">Transferase</keyword>
<dbReference type="Gene3D" id="3.40.640.10">
    <property type="entry name" value="Type I PLP-dependent aspartate aminotransferase-like (Major domain)"/>
    <property type="match status" value="1"/>
</dbReference>
<comment type="caution">
    <text evidence="8">The sequence shown here is derived from an EMBL/GenBank/DDBJ whole genome shotgun (WGS) entry which is preliminary data.</text>
</comment>
<feature type="modified residue" description="N6-(pyridoxal phosphate)lysine" evidence="6">
    <location>
        <position position="279"/>
    </location>
</feature>
<dbReference type="GO" id="GO:0004058">
    <property type="term" value="F:aromatic-L-amino-acid decarboxylase activity"/>
    <property type="evidence" value="ECO:0007669"/>
    <property type="project" value="UniProtKB-ARBA"/>
</dbReference>
<keyword evidence="4 6" id="KW-0663">Pyridoxal phosphate</keyword>
<evidence type="ECO:0000313" key="9">
    <source>
        <dbReference type="Proteomes" id="UP000316639"/>
    </source>
</evidence>
<dbReference type="InterPro" id="IPR015422">
    <property type="entry name" value="PyrdxlP-dep_Trfase_small"/>
</dbReference>
<dbReference type="GO" id="GO:0005737">
    <property type="term" value="C:cytoplasm"/>
    <property type="evidence" value="ECO:0007669"/>
    <property type="project" value="TreeGrafter"/>
</dbReference>
<proteinExistence type="inferred from homology"/>
<dbReference type="GO" id="GO:0008483">
    <property type="term" value="F:transaminase activity"/>
    <property type="evidence" value="ECO:0007669"/>
    <property type="project" value="UniProtKB-KW"/>
</dbReference>
<dbReference type="SUPFAM" id="SSF53383">
    <property type="entry name" value="PLP-dependent transferases"/>
    <property type="match status" value="1"/>
</dbReference>
<dbReference type="Gene3D" id="3.90.1150.10">
    <property type="entry name" value="Aspartate Aminotransferase, domain 1"/>
    <property type="match status" value="1"/>
</dbReference>
<organism evidence="8 9">
    <name type="scientific">Lentzea tibetensis</name>
    <dbReference type="NCBI Taxonomy" id="2591470"/>
    <lineage>
        <taxon>Bacteria</taxon>
        <taxon>Bacillati</taxon>
        <taxon>Actinomycetota</taxon>
        <taxon>Actinomycetes</taxon>
        <taxon>Pseudonocardiales</taxon>
        <taxon>Pseudonocardiaceae</taxon>
        <taxon>Lentzea</taxon>
    </lineage>
</organism>
<keyword evidence="9" id="KW-1185">Reference proteome</keyword>
<dbReference type="PANTHER" id="PTHR45677">
    <property type="entry name" value="GLUTAMATE DECARBOXYLASE-RELATED"/>
    <property type="match status" value="1"/>
</dbReference>
<reference evidence="8 9" key="1">
    <citation type="submission" date="2019-07" db="EMBL/GenBank/DDBJ databases">
        <title>Lentzea xizangensis sp. nov., isolated from Qinghai-Tibetan Plateau Soils.</title>
        <authorList>
            <person name="Huang J."/>
        </authorList>
    </citation>
    <scope>NUCLEOTIDE SEQUENCE [LARGE SCALE GENOMIC DNA]</scope>
    <source>
        <strain evidence="8 9">FXJ1.1311</strain>
    </source>
</reference>
<protein>
    <submittedName>
        <fullName evidence="8">Aminotransferase class V-fold PLP-dependent enzyme</fullName>
    </submittedName>
</protein>
<evidence type="ECO:0000256" key="1">
    <source>
        <dbReference type="ARBA" id="ARBA00001933"/>
    </source>
</evidence>
<dbReference type="InterPro" id="IPR015424">
    <property type="entry name" value="PyrdxlP-dep_Trfase"/>
</dbReference>
<evidence type="ECO:0000256" key="3">
    <source>
        <dbReference type="ARBA" id="ARBA00022793"/>
    </source>
</evidence>
<dbReference type="InterPro" id="IPR015421">
    <property type="entry name" value="PyrdxlP-dep_Trfase_major"/>
</dbReference>
<evidence type="ECO:0000256" key="5">
    <source>
        <dbReference type="ARBA" id="ARBA00023239"/>
    </source>
</evidence>
<dbReference type="PANTHER" id="PTHR45677:SF8">
    <property type="entry name" value="CYSTEINE SULFINIC ACID DECARBOXYLASE"/>
    <property type="match status" value="1"/>
</dbReference>
<keyword evidence="8" id="KW-0032">Aminotransferase</keyword>
<keyword evidence="5 7" id="KW-0456">Lyase</keyword>
<name>A0A563ETE6_9PSEU</name>
<dbReference type="AlphaFoldDB" id="A0A563ETE6"/>
<evidence type="ECO:0000256" key="2">
    <source>
        <dbReference type="ARBA" id="ARBA00009533"/>
    </source>
</evidence>
<comment type="cofactor">
    <cofactor evidence="1 6 7">
        <name>pyridoxal 5'-phosphate</name>
        <dbReference type="ChEBI" id="CHEBI:597326"/>
    </cofactor>
</comment>
<dbReference type="InterPro" id="IPR002129">
    <property type="entry name" value="PyrdxlP-dep_de-COase"/>
</dbReference>
<dbReference type="Proteomes" id="UP000316639">
    <property type="component" value="Unassembled WGS sequence"/>
</dbReference>
<gene>
    <name evidence="8" type="ORF">FKR81_17385</name>
</gene>
<evidence type="ECO:0000313" key="8">
    <source>
        <dbReference type="EMBL" id="TWP50862.1"/>
    </source>
</evidence>
<sequence length="464" mass="48497">MNSCGGVVHPRSLPPGRPAHVLAAAAGSLGDQLPEHGIGQEQALRRLADVLETYGVGLRSPYSAAHLQPPPLAVAVLADALASASNASLDTYDSGPAAIAVERWVVARLATLAGYPSGDGVFTPGGTISNLTALLLARDAAAARHGVDVRLDGVAELVEPTVYCSELAHFSVQRACATLGIGENAVRPIEVDSSFRMEPSSLARALRHASTPVAVVATAGTTDFGSIDPLREVAEIAAAHGAWFHVDAAYGFGALFSTRLAPLLDGLELADSITADLHKIGWQPAAASALLVRSAAAFEPLNRSVAYLNPEDDRTAGYDGLLGRSLQTTRRPDAVKVAATLLAFGREGLGQLVDHCHSLAQHAAALLAEDPAFELIGGVTLTTVVFRYTASDPELTDAVNAELRRHLMRTGVALVGRTEVGKATCLKFTLLNPKTTPDDLVRLLGLVRHAGAVTEEMLRQEGVA</sequence>
<dbReference type="EMBL" id="VOBR01000010">
    <property type="protein sequence ID" value="TWP50862.1"/>
    <property type="molecule type" value="Genomic_DNA"/>
</dbReference>
<dbReference type="OrthoDB" id="3335676at2"/>
<evidence type="ECO:0000256" key="4">
    <source>
        <dbReference type="ARBA" id="ARBA00022898"/>
    </source>
</evidence>
<dbReference type="Pfam" id="PF00282">
    <property type="entry name" value="Pyridoxal_deC"/>
    <property type="match status" value="1"/>
</dbReference>
<accession>A0A563ETE6</accession>
<dbReference type="GO" id="GO:0019752">
    <property type="term" value="P:carboxylic acid metabolic process"/>
    <property type="evidence" value="ECO:0007669"/>
    <property type="project" value="InterPro"/>
</dbReference>
<evidence type="ECO:0000256" key="6">
    <source>
        <dbReference type="PIRSR" id="PIRSR602129-50"/>
    </source>
</evidence>
<keyword evidence="3" id="KW-0210">Decarboxylase</keyword>